<reference evidence="1" key="1">
    <citation type="journal article" date="2020" name="mSystems">
        <title>Genome- and Community-Level Interaction Insights into Carbon Utilization and Element Cycling Functions of Hydrothermarchaeota in Hydrothermal Sediment.</title>
        <authorList>
            <person name="Zhou Z."/>
            <person name="Liu Y."/>
            <person name="Xu W."/>
            <person name="Pan J."/>
            <person name="Luo Z.H."/>
            <person name="Li M."/>
        </authorList>
    </citation>
    <scope>NUCLEOTIDE SEQUENCE [LARGE SCALE GENOMIC DNA]</scope>
    <source>
        <strain evidence="1">SpSt-1088</strain>
    </source>
</reference>
<name>A0A7C5U4G6_9BACT</name>
<proteinExistence type="predicted"/>
<organism evidence="1">
    <name type="scientific">Fervidobacterium nodosum</name>
    <dbReference type="NCBI Taxonomy" id="2424"/>
    <lineage>
        <taxon>Bacteria</taxon>
        <taxon>Thermotogati</taxon>
        <taxon>Thermotogota</taxon>
        <taxon>Thermotogae</taxon>
        <taxon>Thermotogales</taxon>
        <taxon>Fervidobacteriaceae</taxon>
        <taxon>Fervidobacterium</taxon>
    </lineage>
</organism>
<protein>
    <submittedName>
        <fullName evidence="1">Uncharacterized protein</fullName>
    </submittedName>
</protein>
<comment type="caution">
    <text evidence="1">The sequence shown here is derived from an EMBL/GenBank/DDBJ whole genome shotgun (WGS) entry which is preliminary data.</text>
</comment>
<dbReference type="EMBL" id="DRXW01000229">
    <property type="protein sequence ID" value="HHR34040.1"/>
    <property type="molecule type" value="Genomic_DNA"/>
</dbReference>
<gene>
    <name evidence="1" type="ORF">ENM46_03735</name>
</gene>
<evidence type="ECO:0000313" key="1">
    <source>
        <dbReference type="EMBL" id="HHR34040.1"/>
    </source>
</evidence>
<sequence length="78" mass="8961">MTNMGEARAVFPYNVDQKYSQNLAEEVCLTCMFWTGYRKREENVISSISAKTQGVCLWHGNTSTQASFSCKHWIGKYK</sequence>
<accession>A0A7C5U4G6</accession>
<dbReference type="AlphaFoldDB" id="A0A7C5U4G6"/>